<evidence type="ECO:0000313" key="1">
    <source>
        <dbReference type="EMBL" id="KAF2449916.1"/>
    </source>
</evidence>
<sequence length="109" mass="12738">MPTYSDVHQQKQSPLNRIPKEIRDLIFQYALTDDGVPLPNCDNVFRRGLKGYIPRVDSACTLLQTCKAVYIEAYRLPMQLNGYFEYRGSYGYYWNCPSRPHFARIIPVN</sequence>
<dbReference type="EMBL" id="MU001494">
    <property type="protein sequence ID" value="KAF2449916.1"/>
    <property type="molecule type" value="Genomic_DNA"/>
</dbReference>
<accession>A0A9P4UGT3</accession>
<gene>
    <name evidence="1" type="ORF">P171DRAFT_428042</name>
</gene>
<dbReference type="AlphaFoldDB" id="A0A9P4UGT3"/>
<reference evidence="1" key="1">
    <citation type="journal article" date="2020" name="Stud. Mycol.">
        <title>101 Dothideomycetes genomes: a test case for predicting lifestyles and emergence of pathogens.</title>
        <authorList>
            <person name="Haridas S."/>
            <person name="Albert R."/>
            <person name="Binder M."/>
            <person name="Bloem J."/>
            <person name="Labutti K."/>
            <person name="Salamov A."/>
            <person name="Andreopoulos B."/>
            <person name="Baker S."/>
            <person name="Barry K."/>
            <person name="Bills G."/>
            <person name="Bluhm B."/>
            <person name="Cannon C."/>
            <person name="Castanera R."/>
            <person name="Culley D."/>
            <person name="Daum C."/>
            <person name="Ezra D."/>
            <person name="Gonzalez J."/>
            <person name="Henrissat B."/>
            <person name="Kuo A."/>
            <person name="Liang C."/>
            <person name="Lipzen A."/>
            <person name="Lutzoni F."/>
            <person name="Magnuson J."/>
            <person name="Mondo S."/>
            <person name="Nolan M."/>
            <person name="Ohm R."/>
            <person name="Pangilinan J."/>
            <person name="Park H.-J."/>
            <person name="Ramirez L."/>
            <person name="Alfaro M."/>
            <person name="Sun H."/>
            <person name="Tritt A."/>
            <person name="Yoshinaga Y."/>
            <person name="Zwiers L.-H."/>
            <person name="Turgeon B."/>
            <person name="Goodwin S."/>
            <person name="Spatafora J."/>
            <person name="Crous P."/>
            <person name="Grigoriev I."/>
        </authorList>
    </citation>
    <scope>NUCLEOTIDE SEQUENCE</scope>
    <source>
        <strain evidence="1">CBS 690.94</strain>
    </source>
</reference>
<evidence type="ECO:0008006" key="3">
    <source>
        <dbReference type="Google" id="ProtNLM"/>
    </source>
</evidence>
<comment type="caution">
    <text evidence="1">The sequence shown here is derived from an EMBL/GenBank/DDBJ whole genome shotgun (WGS) entry which is preliminary data.</text>
</comment>
<keyword evidence="2" id="KW-1185">Reference proteome</keyword>
<proteinExistence type="predicted"/>
<evidence type="ECO:0000313" key="2">
    <source>
        <dbReference type="Proteomes" id="UP000799764"/>
    </source>
</evidence>
<organism evidence="1 2">
    <name type="scientific">Karstenula rhodostoma CBS 690.94</name>
    <dbReference type="NCBI Taxonomy" id="1392251"/>
    <lineage>
        <taxon>Eukaryota</taxon>
        <taxon>Fungi</taxon>
        <taxon>Dikarya</taxon>
        <taxon>Ascomycota</taxon>
        <taxon>Pezizomycotina</taxon>
        <taxon>Dothideomycetes</taxon>
        <taxon>Pleosporomycetidae</taxon>
        <taxon>Pleosporales</taxon>
        <taxon>Massarineae</taxon>
        <taxon>Didymosphaeriaceae</taxon>
        <taxon>Karstenula</taxon>
    </lineage>
</organism>
<name>A0A9P4UGT3_9PLEO</name>
<dbReference type="OrthoDB" id="3794033at2759"/>
<dbReference type="Proteomes" id="UP000799764">
    <property type="component" value="Unassembled WGS sequence"/>
</dbReference>
<protein>
    <recommendedName>
        <fullName evidence="3">F-box domain-containing protein</fullName>
    </recommendedName>
</protein>